<reference evidence="7 8" key="1">
    <citation type="journal article" date="2007" name="Proc. Natl. Acad. Sci. U.S.A.">
        <title>The tiny eukaryote Ostreococcus provides genomic insights into the paradox of plankton speciation.</title>
        <authorList>
            <person name="Palenik B."/>
            <person name="Grimwood J."/>
            <person name="Aerts A."/>
            <person name="Rouze P."/>
            <person name="Salamov A."/>
            <person name="Putnam N."/>
            <person name="Dupont C."/>
            <person name="Jorgensen R."/>
            <person name="Derelle E."/>
            <person name="Rombauts S."/>
            <person name="Zhou K."/>
            <person name="Otillar R."/>
            <person name="Merchant S.S."/>
            <person name="Podell S."/>
            <person name="Gaasterland T."/>
            <person name="Napoli C."/>
            <person name="Gendler K."/>
            <person name="Manuell A."/>
            <person name="Tai V."/>
            <person name="Vallon O."/>
            <person name="Piganeau G."/>
            <person name="Jancek S."/>
            <person name="Heijde M."/>
            <person name="Jabbari K."/>
            <person name="Bowler C."/>
            <person name="Lohr M."/>
            <person name="Robbens S."/>
            <person name="Werner G."/>
            <person name="Dubchak I."/>
            <person name="Pazour G.J."/>
            <person name="Ren Q."/>
            <person name="Paulsen I."/>
            <person name="Delwiche C."/>
            <person name="Schmutz J."/>
            <person name="Rokhsar D."/>
            <person name="Van de Peer Y."/>
            <person name="Moreau H."/>
            <person name="Grigoriev I.V."/>
        </authorList>
    </citation>
    <scope>NUCLEOTIDE SEQUENCE [LARGE SCALE GENOMIC DNA]</scope>
    <source>
        <strain evidence="7 8">CCE9901</strain>
    </source>
</reference>
<accession>A4RRF3</accession>
<evidence type="ECO:0000256" key="5">
    <source>
        <dbReference type="SAM" id="MobiDB-lite"/>
    </source>
</evidence>
<feature type="domain" description="Plant heme peroxidase family profile" evidence="6">
    <location>
        <begin position="81"/>
        <end position="278"/>
    </location>
</feature>
<dbReference type="PROSITE" id="PS00435">
    <property type="entry name" value="PEROXIDASE_1"/>
    <property type="match status" value="1"/>
</dbReference>
<proteinExistence type="inferred from homology"/>
<name>A4RRF3_OSTLU</name>
<dbReference type="EMBL" id="CP000581">
    <property type="protein sequence ID" value="ABO94182.1"/>
    <property type="molecule type" value="Genomic_DNA"/>
</dbReference>
<comment type="similarity">
    <text evidence="2">Belongs to the peroxidase family. Ascorbate peroxidase subfamily.</text>
</comment>
<dbReference type="InterPro" id="IPR044831">
    <property type="entry name" value="Ccp1-like"/>
</dbReference>
<dbReference type="SUPFAM" id="SSF48113">
    <property type="entry name" value="Heme-dependent peroxidases"/>
    <property type="match status" value="1"/>
</dbReference>
<dbReference type="Gene3D" id="1.10.520.10">
    <property type="match status" value="1"/>
</dbReference>
<dbReference type="Pfam" id="PF00141">
    <property type="entry name" value="peroxidase"/>
    <property type="match status" value="1"/>
</dbReference>
<evidence type="ECO:0000256" key="2">
    <source>
        <dbReference type="ARBA" id="ARBA00006873"/>
    </source>
</evidence>
<dbReference type="GO" id="GO:0016688">
    <property type="term" value="F:L-ascorbate peroxidase activity"/>
    <property type="evidence" value="ECO:0007669"/>
    <property type="project" value="UniProtKB-EC"/>
</dbReference>
<dbReference type="PANTHER" id="PTHR31356">
    <property type="entry name" value="THYLAKOID LUMENAL 29 KDA PROTEIN, CHLOROPLASTIC-RELATED"/>
    <property type="match status" value="1"/>
</dbReference>
<evidence type="ECO:0000256" key="3">
    <source>
        <dbReference type="ARBA" id="ARBA00012940"/>
    </source>
</evidence>
<sequence length="278" mass="30104">LEGAREAAFAMLDARKCHPIMVRLAWHDAGTFDATAADAWPRCGGANGSIRFDAELAHGANAGLKKALGYAREIVERFPALSHADAIQLCGACAIESAGGPRIPMKYGRKDSDEPAREGNLPDAEAPFGDGSKTPGEHLRRVFGRLGFDDREIVALSGAHTIGRAFKERSGTTEYGYGVKNATKYTGGCPFSPKGDGDGDFGMPGGASWTSCWLKFDNSYFTEGGSDDKNLLWLSTDRVLHTDPGFAPHFMRYARDQDAFFFEFAQAFAKLSECGARW</sequence>
<organism evidence="7 8">
    <name type="scientific">Ostreococcus lucimarinus (strain CCE9901)</name>
    <dbReference type="NCBI Taxonomy" id="436017"/>
    <lineage>
        <taxon>Eukaryota</taxon>
        <taxon>Viridiplantae</taxon>
        <taxon>Chlorophyta</taxon>
        <taxon>Mamiellophyceae</taxon>
        <taxon>Mamiellales</taxon>
        <taxon>Bathycoccaceae</taxon>
        <taxon>Ostreococcus</taxon>
    </lineage>
</organism>
<dbReference type="PRINTS" id="PR00458">
    <property type="entry name" value="PEROXIDASE"/>
</dbReference>
<dbReference type="Gramene" id="ABO94182">
    <property type="protein sequence ID" value="ABO94182"/>
    <property type="gene ID" value="OSTLU_6186"/>
</dbReference>
<dbReference type="RefSeq" id="XP_001415890.1">
    <property type="nucleotide sequence ID" value="XM_001415853.1"/>
</dbReference>
<feature type="non-terminal residue" evidence="7">
    <location>
        <position position="278"/>
    </location>
</feature>
<dbReference type="GO" id="GO:0000302">
    <property type="term" value="P:response to reactive oxygen species"/>
    <property type="evidence" value="ECO:0007669"/>
    <property type="project" value="TreeGrafter"/>
</dbReference>
<evidence type="ECO:0000313" key="7">
    <source>
        <dbReference type="EMBL" id="ABO94182.1"/>
    </source>
</evidence>
<dbReference type="KEGG" id="olu:OSTLU_6186"/>
<evidence type="ECO:0000256" key="1">
    <source>
        <dbReference type="ARBA" id="ARBA00001970"/>
    </source>
</evidence>
<dbReference type="OMA" id="QRKWNGP"/>
<comment type="cofactor">
    <cofactor evidence="1">
        <name>heme b</name>
        <dbReference type="ChEBI" id="CHEBI:60344"/>
    </cofactor>
</comment>
<keyword evidence="4" id="KW-0560">Oxidoreductase</keyword>
<dbReference type="InterPro" id="IPR002207">
    <property type="entry name" value="Peroxidase_I"/>
</dbReference>
<evidence type="ECO:0000313" key="8">
    <source>
        <dbReference type="Proteomes" id="UP000001568"/>
    </source>
</evidence>
<keyword evidence="8" id="KW-1185">Reference proteome</keyword>
<dbReference type="Proteomes" id="UP000001568">
    <property type="component" value="Chromosome 1"/>
</dbReference>
<dbReference type="InterPro" id="IPR019793">
    <property type="entry name" value="Peroxidases_heam-ligand_BS"/>
</dbReference>
<feature type="compositionally biased region" description="Basic and acidic residues" evidence="5">
    <location>
        <begin position="108"/>
        <end position="117"/>
    </location>
</feature>
<dbReference type="AlphaFoldDB" id="A4RRF3"/>
<dbReference type="GeneID" id="4999831"/>
<gene>
    <name evidence="7" type="ORF">OSTLU_6186</name>
</gene>
<dbReference type="GO" id="GO:0034599">
    <property type="term" value="P:cellular response to oxidative stress"/>
    <property type="evidence" value="ECO:0007669"/>
    <property type="project" value="InterPro"/>
</dbReference>
<protein>
    <recommendedName>
        <fullName evidence="3">L-ascorbate peroxidase</fullName>
        <ecNumber evidence="3">1.11.1.11</ecNumber>
    </recommendedName>
</protein>
<feature type="non-terminal residue" evidence="7">
    <location>
        <position position="1"/>
    </location>
</feature>
<feature type="region of interest" description="Disordered" evidence="5">
    <location>
        <begin position="104"/>
        <end position="136"/>
    </location>
</feature>
<dbReference type="EC" id="1.11.1.11" evidence="3"/>
<evidence type="ECO:0000259" key="6">
    <source>
        <dbReference type="PROSITE" id="PS50873"/>
    </source>
</evidence>
<dbReference type="Gene3D" id="1.10.420.10">
    <property type="entry name" value="Peroxidase, domain 2"/>
    <property type="match status" value="1"/>
</dbReference>
<dbReference type="PRINTS" id="PR00459">
    <property type="entry name" value="ASPEROXIDASE"/>
</dbReference>
<evidence type="ECO:0000256" key="4">
    <source>
        <dbReference type="ARBA" id="ARBA00023002"/>
    </source>
</evidence>
<dbReference type="PANTHER" id="PTHR31356:SF66">
    <property type="entry name" value="CATALASE-PEROXIDASE"/>
    <property type="match status" value="1"/>
</dbReference>
<dbReference type="eggNOG" id="ENOG502QS7Q">
    <property type="taxonomic scope" value="Eukaryota"/>
</dbReference>
<dbReference type="GO" id="GO:0020037">
    <property type="term" value="F:heme binding"/>
    <property type="evidence" value="ECO:0007669"/>
    <property type="project" value="InterPro"/>
</dbReference>
<dbReference type="InterPro" id="IPR002016">
    <property type="entry name" value="Haem_peroxidase"/>
</dbReference>
<dbReference type="InterPro" id="IPR010255">
    <property type="entry name" value="Haem_peroxidase_sf"/>
</dbReference>
<dbReference type="GO" id="GO:0042744">
    <property type="term" value="P:hydrogen peroxide catabolic process"/>
    <property type="evidence" value="ECO:0007669"/>
    <property type="project" value="TreeGrafter"/>
</dbReference>
<dbReference type="HOGENOM" id="CLU_036959_3_0_1"/>
<dbReference type="OrthoDB" id="2859658at2759"/>
<dbReference type="PROSITE" id="PS50873">
    <property type="entry name" value="PEROXIDASE_4"/>
    <property type="match status" value="1"/>
</dbReference>
<dbReference type="STRING" id="436017.A4RRF3"/>